<dbReference type="SMART" id="SM00327">
    <property type="entry name" value="VWA"/>
    <property type="match status" value="1"/>
</dbReference>
<feature type="compositionally biased region" description="Basic and acidic residues" evidence="1">
    <location>
        <begin position="508"/>
        <end position="529"/>
    </location>
</feature>
<feature type="domain" description="VWFA" evidence="2">
    <location>
        <begin position="178"/>
        <end position="369"/>
    </location>
</feature>
<evidence type="ECO:0000313" key="3">
    <source>
        <dbReference type="EMBL" id="ALM93334.1"/>
    </source>
</evidence>
<dbReference type="Pfam" id="PF00092">
    <property type="entry name" value="VWA"/>
    <property type="match status" value="1"/>
</dbReference>
<dbReference type="Proteomes" id="UP000067061">
    <property type="component" value="Chromosome"/>
</dbReference>
<accession>A0AAC8WDU2</accession>
<feature type="region of interest" description="Disordered" evidence="1">
    <location>
        <begin position="491"/>
        <end position="529"/>
    </location>
</feature>
<name>A0AAC8WDU2_FUSNP</name>
<dbReference type="PROSITE" id="PS51257">
    <property type="entry name" value="PROKAR_LIPOPROTEIN"/>
    <property type="match status" value="1"/>
</dbReference>
<evidence type="ECO:0000259" key="2">
    <source>
        <dbReference type="PROSITE" id="PS50234"/>
    </source>
</evidence>
<dbReference type="AlphaFoldDB" id="A0AAC8WDU2"/>
<dbReference type="EMBL" id="CP013121">
    <property type="protein sequence ID" value="ALM93334.1"/>
    <property type="molecule type" value="Genomic_DNA"/>
</dbReference>
<dbReference type="PROSITE" id="PS50234">
    <property type="entry name" value="VWFA"/>
    <property type="match status" value="1"/>
</dbReference>
<gene>
    <name evidence="3" type="ORF">RO02_01495</name>
</gene>
<organism evidence="3 4">
    <name type="scientific">Fusobacterium nucleatum subsp. polymorphum</name>
    <name type="common">Fusobacterium polymorphum</name>
    <dbReference type="NCBI Taxonomy" id="76857"/>
    <lineage>
        <taxon>Bacteria</taxon>
        <taxon>Fusobacteriati</taxon>
        <taxon>Fusobacteriota</taxon>
        <taxon>Fusobacteriia</taxon>
        <taxon>Fusobacteriales</taxon>
        <taxon>Fusobacteriaceae</taxon>
        <taxon>Fusobacterium</taxon>
    </lineage>
</organism>
<feature type="compositionally biased region" description="Polar residues" evidence="1">
    <location>
        <begin position="491"/>
        <end position="507"/>
    </location>
</feature>
<dbReference type="SUPFAM" id="SSF53300">
    <property type="entry name" value="vWA-like"/>
    <property type="match status" value="1"/>
</dbReference>
<sequence length="529" mass="58952">MKGEIVINMKNTKKITILLLILASLFLIACGKDEKKDDTENKTGDKVEANVSTNLSEEELQIAKGVNGDLPDPVYTYEAIVDEAGGLYQSPDAREDNYLKKHDMWKEDVQRELKKIEPALGEDASEEEIQHLFKQLLYIAGYDYTPFETIDRFSYVIFKNDMENPFTHEKIEENMNVNVEIVLDASGSMVKKIGDKTMMEIAKESIKQVLSEMPANAKVGVRVFGHKGDNTASKKDESCGANELIYPIGDLNVEGIEKALEPIQPTGWTSIAKSIEYGVEDLKALDGEKTLNILYIITDGIETCGGNPVEIAKQLKGENTNIVLGIIGFNVDANQNRLLKQIADAAGGYYSSVNDADKLTGELYRINELAFSDYKWEVLNDNLIARIKGMHNEILTFNKIAYGNKGISEKVDLSTAILYGGISKNDPKFAGLYVALGKVSKRLSELSEERKNKIDAIFAEEYNKIKKESEEYIAYLESRKGEMVAYVPSTSRVSPRSAYYTGTSNKGGTREDAKKDAEKIKEEKEAAKQ</sequence>
<reference evidence="3 4" key="1">
    <citation type="submission" date="2015-11" db="EMBL/GenBank/DDBJ databases">
        <authorList>
            <person name="Kook J.-K."/>
            <person name="Park S.-N."/>
            <person name="Lim Y.K."/>
            <person name="Jo E."/>
        </authorList>
    </citation>
    <scope>NUCLEOTIDE SEQUENCE [LARGE SCALE GENOMIC DNA]</scope>
    <source>
        <strain evidence="3 4">ChDC F306</strain>
    </source>
</reference>
<evidence type="ECO:0000313" key="4">
    <source>
        <dbReference type="Proteomes" id="UP000067061"/>
    </source>
</evidence>
<dbReference type="Gene3D" id="3.40.50.410">
    <property type="entry name" value="von Willebrand factor, type A domain"/>
    <property type="match status" value="1"/>
</dbReference>
<proteinExistence type="predicted"/>
<dbReference type="InterPro" id="IPR036465">
    <property type="entry name" value="vWFA_dom_sf"/>
</dbReference>
<dbReference type="InterPro" id="IPR002035">
    <property type="entry name" value="VWF_A"/>
</dbReference>
<evidence type="ECO:0000256" key="1">
    <source>
        <dbReference type="SAM" id="MobiDB-lite"/>
    </source>
</evidence>
<protein>
    <recommendedName>
        <fullName evidence="2">VWFA domain-containing protein</fullName>
    </recommendedName>
</protein>